<evidence type="ECO:0000256" key="1">
    <source>
        <dbReference type="SAM" id="SignalP"/>
    </source>
</evidence>
<sequence>MRYLLGTAAAAALFAVATPAAAQTATVTSTAEATARGTVLTSQSLTKTEDLDFGVVTVDPTSLGGTVSVSASAGSVQNVTGGVSALSALAKSARFDGLAAPGQSVSLTLNPPASGTLVGAVGAVDIVSMEMDTTTGSKTAGSDGKFTVYVGGEFQIDPDQAAGVYSNTFELTAEYQ</sequence>
<evidence type="ECO:0000313" key="3">
    <source>
        <dbReference type="Proteomes" id="UP000503222"/>
    </source>
</evidence>
<reference evidence="2 3" key="1">
    <citation type="submission" date="2020-03" db="EMBL/GenBank/DDBJ databases">
        <title>Sphingomonas sp. nov., isolated from fish.</title>
        <authorList>
            <person name="Hyun D.-W."/>
            <person name="Bae J.-W."/>
        </authorList>
    </citation>
    <scope>NUCLEOTIDE SEQUENCE [LARGE SCALE GENOMIC DNA]</scope>
    <source>
        <strain evidence="2 3">HDW15B</strain>
    </source>
</reference>
<feature type="chain" id="PRO_5026058917" evidence="1">
    <location>
        <begin position="23"/>
        <end position="176"/>
    </location>
</feature>
<proteinExistence type="predicted"/>
<dbReference type="RefSeq" id="WP_166410553.1">
    <property type="nucleotide sequence ID" value="NZ_CP049869.1"/>
</dbReference>
<protein>
    <submittedName>
        <fullName evidence="2">DUF4402 domain-containing protein</fullName>
    </submittedName>
</protein>
<dbReference type="KEGG" id="spii:G7077_03765"/>
<dbReference type="EMBL" id="CP049869">
    <property type="protein sequence ID" value="QIK78160.1"/>
    <property type="molecule type" value="Genomic_DNA"/>
</dbReference>
<organism evidence="2 3">
    <name type="scientific">Sphingomonas piscis</name>
    <dbReference type="NCBI Taxonomy" id="2714943"/>
    <lineage>
        <taxon>Bacteria</taxon>
        <taxon>Pseudomonadati</taxon>
        <taxon>Pseudomonadota</taxon>
        <taxon>Alphaproteobacteria</taxon>
        <taxon>Sphingomonadales</taxon>
        <taxon>Sphingomonadaceae</taxon>
        <taxon>Sphingomonas</taxon>
    </lineage>
</organism>
<feature type="signal peptide" evidence="1">
    <location>
        <begin position="1"/>
        <end position="22"/>
    </location>
</feature>
<keyword evidence="3" id="KW-1185">Reference proteome</keyword>
<dbReference type="InterPro" id="IPR025514">
    <property type="entry name" value="DUF4402"/>
</dbReference>
<gene>
    <name evidence="2" type="ORF">G7077_03765</name>
</gene>
<evidence type="ECO:0000313" key="2">
    <source>
        <dbReference type="EMBL" id="QIK78160.1"/>
    </source>
</evidence>
<keyword evidence="1" id="KW-0732">Signal</keyword>
<dbReference type="Proteomes" id="UP000503222">
    <property type="component" value="Chromosome"/>
</dbReference>
<dbReference type="Pfam" id="PF14352">
    <property type="entry name" value="DUF4402"/>
    <property type="match status" value="1"/>
</dbReference>
<dbReference type="AlphaFoldDB" id="A0A6G7YN36"/>
<name>A0A6G7YN36_9SPHN</name>
<accession>A0A6G7YN36</accession>